<dbReference type="Proteomes" id="UP000499080">
    <property type="component" value="Unassembled WGS sequence"/>
</dbReference>
<accession>A0A4Y2DKY8</accession>
<protein>
    <recommendedName>
        <fullName evidence="3">Reverse transcriptase domain-containing protein</fullName>
    </recommendedName>
</protein>
<dbReference type="OrthoDB" id="6515318at2759"/>
<evidence type="ECO:0008006" key="3">
    <source>
        <dbReference type="Google" id="ProtNLM"/>
    </source>
</evidence>
<reference evidence="1 2" key="1">
    <citation type="journal article" date="2019" name="Sci. Rep.">
        <title>Orb-weaving spider Araneus ventricosus genome elucidates the spidroin gene catalogue.</title>
        <authorList>
            <person name="Kono N."/>
            <person name="Nakamura H."/>
            <person name="Ohtoshi R."/>
            <person name="Moran D.A.P."/>
            <person name="Shinohara A."/>
            <person name="Yoshida Y."/>
            <person name="Fujiwara M."/>
            <person name="Mori M."/>
            <person name="Tomita M."/>
            <person name="Arakawa K."/>
        </authorList>
    </citation>
    <scope>NUCLEOTIDE SEQUENCE [LARGE SCALE GENOMIC DNA]</scope>
</reference>
<sequence>MDEKENIMCTMFEDHSLILPSGTVSYKYTESLVIPIKVVESWANKYKVKINPTKSKFVMCPCKKDITHVPRLKMNNIAIKQSRILKYLGLLFDGSLTWRSHLKTVSEEVNYLQNKQIDFQEQLGG</sequence>
<comment type="caution">
    <text evidence="1">The sequence shown here is derived from an EMBL/GenBank/DDBJ whole genome shotgun (WGS) entry which is preliminary data.</text>
</comment>
<name>A0A4Y2DKY8_ARAVE</name>
<proteinExistence type="predicted"/>
<keyword evidence="2" id="KW-1185">Reference proteome</keyword>
<dbReference type="EMBL" id="BGPR01000389">
    <property type="protein sequence ID" value="GBM17490.1"/>
    <property type="molecule type" value="Genomic_DNA"/>
</dbReference>
<dbReference type="AlphaFoldDB" id="A0A4Y2DKY8"/>
<evidence type="ECO:0000313" key="1">
    <source>
        <dbReference type="EMBL" id="GBM17490.1"/>
    </source>
</evidence>
<evidence type="ECO:0000313" key="2">
    <source>
        <dbReference type="Proteomes" id="UP000499080"/>
    </source>
</evidence>
<organism evidence="1 2">
    <name type="scientific">Araneus ventricosus</name>
    <name type="common">Orbweaver spider</name>
    <name type="synonym">Epeira ventricosa</name>
    <dbReference type="NCBI Taxonomy" id="182803"/>
    <lineage>
        <taxon>Eukaryota</taxon>
        <taxon>Metazoa</taxon>
        <taxon>Ecdysozoa</taxon>
        <taxon>Arthropoda</taxon>
        <taxon>Chelicerata</taxon>
        <taxon>Arachnida</taxon>
        <taxon>Araneae</taxon>
        <taxon>Araneomorphae</taxon>
        <taxon>Entelegynae</taxon>
        <taxon>Araneoidea</taxon>
        <taxon>Araneidae</taxon>
        <taxon>Araneus</taxon>
    </lineage>
</organism>
<gene>
    <name evidence="1" type="ORF">AVEN_193778_1</name>
</gene>